<feature type="compositionally biased region" description="Basic and acidic residues" evidence="1">
    <location>
        <begin position="39"/>
        <end position="61"/>
    </location>
</feature>
<evidence type="ECO:0000313" key="3">
    <source>
        <dbReference type="EMBL" id="MBJ6725232.1"/>
    </source>
</evidence>
<evidence type="ECO:0000256" key="2">
    <source>
        <dbReference type="SAM" id="Phobius"/>
    </source>
</evidence>
<keyword evidence="2" id="KW-1133">Transmembrane helix</keyword>
<dbReference type="EMBL" id="JAEMHM010000008">
    <property type="protein sequence ID" value="MBJ6725232.1"/>
    <property type="molecule type" value="Genomic_DNA"/>
</dbReference>
<evidence type="ECO:0000256" key="1">
    <source>
        <dbReference type="SAM" id="MobiDB-lite"/>
    </source>
</evidence>
<comment type="caution">
    <text evidence="3">The sequence shown here is derived from an EMBL/GenBank/DDBJ whole genome shotgun (WGS) entry which is preliminary data.</text>
</comment>
<sequence length="61" mass="6545">MMKKPSRIPSLILFTVVIMLPGCLFPYWDDDGGGGRGGGHRDGGYRDGGHRDGGGRGGERR</sequence>
<reference evidence="3" key="1">
    <citation type="submission" date="2020-12" db="EMBL/GenBank/DDBJ databases">
        <title>Geomonas sp. Red875, isolated from river sediment.</title>
        <authorList>
            <person name="Xu Z."/>
            <person name="Zhang Z."/>
            <person name="Masuda Y."/>
            <person name="Itoh H."/>
            <person name="Senoo K."/>
        </authorList>
    </citation>
    <scope>NUCLEOTIDE SEQUENCE</scope>
    <source>
        <strain evidence="3">Red875</strain>
    </source>
</reference>
<accession>A0A8J7M0H6</accession>
<dbReference type="AlphaFoldDB" id="A0A8J7M0H6"/>
<feature type="transmembrane region" description="Helical" evidence="2">
    <location>
        <begin position="12"/>
        <end position="28"/>
    </location>
</feature>
<evidence type="ECO:0000313" key="4">
    <source>
        <dbReference type="Proteomes" id="UP000636888"/>
    </source>
</evidence>
<organism evidence="3 4">
    <name type="scientific">Geomesophilobacter sediminis</name>
    <dbReference type="NCBI Taxonomy" id="2798584"/>
    <lineage>
        <taxon>Bacteria</taxon>
        <taxon>Pseudomonadati</taxon>
        <taxon>Thermodesulfobacteriota</taxon>
        <taxon>Desulfuromonadia</taxon>
        <taxon>Geobacterales</taxon>
        <taxon>Geobacteraceae</taxon>
        <taxon>Geomesophilobacter</taxon>
    </lineage>
</organism>
<keyword evidence="2" id="KW-0472">Membrane</keyword>
<dbReference type="Proteomes" id="UP000636888">
    <property type="component" value="Unassembled WGS sequence"/>
</dbReference>
<keyword evidence="2" id="KW-0812">Transmembrane</keyword>
<feature type="region of interest" description="Disordered" evidence="1">
    <location>
        <begin position="35"/>
        <end position="61"/>
    </location>
</feature>
<dbReference type="RefSeq" id="WP_199384124.1">
    <property type="nucleotide sequence ID" value="NZ_JAEMHM010000008.1"/>
</dbReference>
<gene>
    <name evidence="3" type="ORF">JFN93_10975</name>
</gene>
<name>A0A8J7M0H6_9BACT</name>
<protein>
    <submittedName>
        <fullName evidence="3">Uncharacterized protein</fullName>
    </submittedName>
</protein>
<proteinExistence type="predicted"/>
<keyword evidence="4" id="KW-1185">Reference proteome</keyword>